<feature type="non-terminal residue" evidence="10">
    <location>
        <position position="402"/>
    </location>
</feature>
<keyword evidence="4" id="KW-0812">Transmembrane</keyword>
<gene>
    <name evidence="10" type="ORF">PECUL_23A052946</name>
</gene>
<comment type="similarity">
    <text evidence="2">Belongs to the galactose-3-O-sulfotransferase family.</text>
</comment>
<dbReference type="AlphaFoldDB" id="A0AAD1RAL8"/>
<dbReference type="Gene3D" id="3.40.50.300">
    <property type="entry name" value="P-loop containing nucleotide triphosphate hydrolases"/>
    <property type="match status" value="1"/>
</dbReference>
<evidence type="ECO:0000256" key="2">
    <source>
        <dbReference type="ARBA" id="ARBA00008124"/>
    </source>
</evidence>
<evidence type="ECO:0000256" key="3">
    <source>
        <dbReference type="ARBA" id="ARBA00022679"/>
    </source>
</evidence>
<dbReference type="InterPro" id="IPR027417">
    <property type="entry name" value="P-loop_NTPase"/>
</dbReference>
<keyword evidence="6" id="KW-1133">Transmembrane helix</keyword>
<evidence type="ECO:0000313" key="11">
    <source>
        <dbReference type="Proteomes" id="UP001295444"/>
    </source>
</evidence>
<keyword evidence="3" id="KW-0808">Transferase</keyword>
<dbReference type="GO" id="GO:0000139">
    <property type="term" value="C:Golgi membrane"/>
    <property type="evidence" value="ECO:0007669"/>
    <property type="project" value="UniProtKB-SubCell"/>
</dbReference>
<evidence type="ECO:0000313" key="10">
    <source>
        <dbReference type="EMBL" id="CAH2246489.1"/>
    </source>
</evidence>
<proteinExistence type="inferred from homology"/>
<accession>A0AAD1RAL8</accession>
<sequence length="402" mass="47243">MRLGRRCYEPIHFNISELCHEHLKNVTNGHLIEKNTKYGLFDFDDSSENVGRLTDSCQPKTHIFFLKTHKTASSTVMNILLRFGEAHNLTFALPFGSQFSYPYYFTSKYVDDFSMTGKKEFHIMCHHMRFQLTEVEKVMPSDTFYFTILRNPVSQMESYFSYYNSQATFLGAKSLEDFFSNTSKYYIGTKSSNAKNSMAFDLGFDNNGRESTKHFKLMCQAVDIMFDLVLLSDYFDESLVLLKNALCWTFEDILSIPLNRRSKHTKQALSKETQDKIKNWNQLDWNLYVYFNRSFWNKVDNFGRKRMENEVEELRTKRIEIAQLCLQGEVDPDQMQDKSLKPYQSGIARILGHNLKPGLKESDSLLCQKLITPELQYLNYHIYSEQRPEKTLFHIALEWEGE</sequence>
<dbReference type="InterPro" id="IPR009729">
    <property type="entry name" value="Gal-3-0_sulfotransfrase"/>
</dbReference>
<evidence type="ECO:0000256" key="1">
    <source>
        <dbReference type="ARBA" id="ARBA00004323"/>
    </source>
</evidence>
<dbReference type="SUPFAM" id="SSF52540">
    <property type="entry name" value="P-loop containing nucleoside triphosphate hydrolases"/>
    <property type="match status" value="1"/>
</dbReference>
<keyword evidence="9" id="KW-0325">Glycoprotein</keyword>
<dbReference type="GO" id="GO:0001733">
    <property type="term" value="F:galactosylceramide sulfotransferase activity"/>
    <property type="evidence" value="ECO:0007669"/>
    <property type="project" value="InterPro"/>
</dbReference>
<dbReference type="Pfam" id="PF06990">
    <property type="entry name" value="Gal-3-0_sulfotr"/>
    <property type="match status" value="1"/>
</dbReference>
<evidence type="ECO:0000256" key="4">
    <source>
        <dbReference type="ARBA" id="ARBA00022692"/>
    </source>
</evidence>
<organism evidence="10 11">
    <name type="scientific">Pelobates cultripes</name>
    <name type="common">Western spadefoot toad</name>
    <dbReference type="NCBI Taxonomy" id="61616"/>
    <lineage>
        <taxon>Eukaryota</taxon>
        <taxon>Metazoa</taxon>
        <taxon>Chordata</taxon>
        <taxon>Craniata</taxon>
        <taxon>Vertebrata</taxon>
        <taxon>Euteleostomi</taxon>
        <taxon>Amphibia</taxon>
        <taxon>Batrachia</taxon>
        <taxon>Anura</taxon>
        <taxon>Pelobatoidea</taxon>
        <taxon>Pelobatidae</taxon>
        <taxon>Pelobates</taxon>
    </lineage>
</organism>
<keyword evidence="8" id="KW-0472">Membrane</keyword>
<name>A0AAD1RAL8_PELCU</name>
<keyword evidence="7" id="KW-0333">Golgi apparatus</keyword>
<evidence type="ECO:0000256" key="6">
    <source>
        <dbReference type="ARBA" id="ARBA00022989"/>
    </source>
</evidence>
<keyword evidence="5" id="KW-0735">Signal-anchor</keyword>
<evidence type="ECO:0000256" key="8">
    <source>
        <dbReference type="ARBA" id="ARBA00023136"/>
    </source>
</evidence>
<reference evidence="10" key="1">
    <citation type="submission" date="2022-03" db="EMBL/GenBank/DDBJ databases">
        <authorList>
            <person name="Alioto T."/>
            <person name="Alioto T."/>
            <person name="Gomez Garrido J."/>
        </authorList>
    </citation>
    <scope>NUCLEOTIDE SEQUENCE</scope>
</reference>
<evidence type="ECO:0000256" key="5">
    <source>
        <dbReference type="ARBA" id="ARBA00022968"/>
    </source>
</evidence>
<dbReference type="EMBL" id="OW240913">
    <property type="protein sequence ID" value="CAH2246489.1"/>
    <property type="molecule type" value="Genomic_DNA"/>
</dbReference>
<protein>
    <submittedName>
        <fullName evidence="10">Galactose-3-O-sulfotransferase 2-like</fullName>
    </submittedName>
</protein>
<dbReference type="PANTHER" id="PTHR14647">
    <property type="entry name" value="GALACTOSE-3-O-SULFOTRANSFERASE"/>
    <property type="match status" value="1"/>
</dbReference>
<dbReference type="PANTHER" id="PTHR14647:SF89">
    <property type="entry name" value="GALACTOSE-3-O-SULFOTRANSFERASE 2"/>
    <property type="match status" value="1"/>
</dbReference>
<keyword evidence="11" id="KW-1185">Reference proteome</keyword>
<evidence type="ECO:0000256" key="7">
    <source>
        <dbReference type="ARBA" id="ARBA00023034"/>
    </source>
</evidence>
<evidence type="ECO:0000256" key="9">
    <source>
        <dbReference type="ARBA" id="ARBA00023180"/>
    </source>
</evidence>
<dbReference type="Proteomes" id="UP001295444">
    <property type="component" value="Chromosome 02"/>
</dbReference>
<comment type="subcellular location">
    <subcellularLocation>
        <location evidence="1">Golgi apparatus membrane</location>
        <topology evidence="1">Single-pass type II membrane protein</topology>
    </subcellularLocation>
</comment>
<dbReference type="GO" id="GO:0009247">
    <property type="term" value="P:glycolipid biosynthetic process"/>
    <property type="evidence" value="ECO:0007669"/>
    <property type="project" value="InterPro"/>
</dbReference>